<evidence type="ECO:0000256" key="1">
    <source>
        <dbReference type="SAM" id="MobiDB-lite"/>
    </source>
</evidence>
<comment type="caution">
    <text evidence="2">The sequence shown here is derived from an EMBL/GenBank/DDBJ whole genome shotgun (WGS) entry which is preliminary data.</text>
</comment>
<dbReference type="Proteomes" id="UP000807115">
    <property type="component" value="Chromosome 8"/>
</dbReference>
<reference evidence="2" key="2">
    <citation type="submission" date="2020-10" db="EMBL/GenBank/DDBJ databases">
        <authorList>
            <person name="Cooper E.A."/>
            <person name="Brenton Z.W."/>
            <person name="Flinn B.S."/>
            <person name="Jenkins J."/>
            <person name="Shu S."/>
            <person name="Flowers D."/>
            <person name="Luo F."/>
            <person name="Wang Y."/>
            <person name="Xia P."/>
            <person name="Barry K."/>
            <person name="Daum C."/>
            <person name="Lipzen A."/>
            <person name="Yoshinaga Y."/>
            <person name="Schmutz J."/>
            <person name="Saski C."/>
            <person name="Vermerris W."/>
            <person name="Kresovich S."/>
        </authorList>
    </citation>
    <scope>NUCLEOTIDE SEQUENCE</scope>
</reference>
<protein>
    <submittedName>
        <fullName evidence="2">Uncharacterized protein</fullName>
    </submittedName>
</protein>
<proteinExistence type="predicted"/>
<feature type="compositionally biased region" description="Polar residues" evidence="1">
    <location>
        <begin position="32"/>
        <end position="52"/>
    </location>
</feature>
<sequence>MDRMEDGLSSPARWRRPPRCWICVVLHRSTTGRPTLHGSTTGKLVLHGSTTGRPPWLPSRWGTTRQGGGGPSGSGWVETPPPWIPCCVLELRLRREMGKRGA</sequence>
<accession>A0A921QDP4</accession>
<name>A0A921QDP4_SORBI</name>
<evidence type="ECO:0000313" key="3">
    <source>
        <dbReference type="Proteomes" id="UP000807115"/>
    </source>
</evidence>
<feature type="region of interest" description="Disordered" evidence="1">
    <location>
        <begin position="32"/>
        <end position="78"/>
    </location>
</feature>
<reference evidence="2" key="1">
    <citation type="journal article" date="2019" name="BMC Genomics">
        <title>A new reference genome for Sorghum bicolor reveals high levels of sequence similarity between sweet and grain genotypes: implications for the genetics of sugar metabolism.</title>
        <authorList>
            <person name="Cooper E.A."/>
            <person name="Brenton Z.W."/>
            <person name="Flinn B.S."/>
            <person name="Jenkins J."/>
            <person name="Shu S."/>
            <person name="Flowers D."/>
            <person name="Luo F."/>
            <person name="Wang Y."/>
            <person name="Xia P."/>
            <person name="Barry K."/>
            <person name="Daum C."/>
            <person name="Lipzen A."/>
            <person name="Yoshinaga Y."/>
            <person name="Schmutz J."/>
            <person name="Saski C."/>
            <person name="Vermerris W."/>
            <person name="Kresovich S."/>
        </authorList>
    </citation>
    <scope>NUCLEOTIDE SEQUENCE</scope>
</reference>
<dbReference type="EMBL" id="CM027687">
    <property type="protein sequence ID" value="KAG0520159.1"/>
    <property type="molecule type" value="Genomic_DNA"/>
</dbReference>
<evidence type="ECO:0000313" key="2">
    <source>
        <dbReference type="EMBL" id="KAG0520159.1"/>
    </source>
</evidence>
<dbReference type="AlphaFoldDB" id="A0A921QDP4"/>
<gene>
    <name evidence="2" type="ORF">BDA96_08G049500</name>
</gene>
<organism evidence="2 3">
    <name type="scientific">Sorghum bicolor</name>
    <name type="common">Sorghum</name>
    <name type="synonym">Sorghum vulgare</name>
    <dbReference type="NCBI Taxonomy" id="4558"/>
    <lineage>
        <taxon>Eukaryota</taxon>
        <taxon>Viridiplantae</taxon>
        <taxon>Streptophyta</taxon>
        <taxon>Embryophyta</taxon>
        <taxon>Tracheophyta</taxon>
        <taxon>Spermatophyta</taxon>
        <taxon>Magnoliopsida</taxon>
        <taxon>Liliopsida</taxon>
        <taxon>Poales</taxon>
        <taxon>Poaceae</taxon>
        <taxon>PACMAD clade</taxon>
        <taxon>Panicoideae</taxon>
        <taxon>Andropogonodae</taxon>
        <taxon>Andropogoneae</taxon>
        <taxon>Sorghinae</taxon>
        <taxon>Sorghum</taxon>
    </lineage>
</organism>